<name>A0ABT5VUC6_9BACT</name>
<organism evidence="1 2">
    <name type="scientific">Paralabilibaculum antarcticum</name>
    <dbReference type="NCBI Taxonomy" id="2912572"/>
    <lineage>
        <taxon>Bacteria</taxon>
        <taxon>Pseudomonadati</taxon>
        <taxon>Bacteroidota</taxon>
        <taxon>Bacteroidia</taxon>
        <taxon>Marinilabiliales</taxon>
        <taxon>Marinifilaceae</taxon>
        <taxon>Paralabilibaculum</taxon>
    </lineage>
</organism>
<evidence type="ECO:0000313" key="2">
    <source>
        <dbReference type="Proteomes" id="UP001528920"/>
    </source>
</evidence>
<dbReference type="RefSeq" id="WP_275110349.1">
    <property type="nucleotide sequence ID" value="NZ_JAKJSC010000002.1"/>
</dbReference>
<sequence>MPKRKVGPLLSANNSFVNTLMNHRKFMKKKDKYGQECTKRLELKHYEKIDFYQVLFFDAPENDFNSH</sequence>
<gene>
    <name evidence="1" type="ORF">L3049_13525</name>
</gene>
<protein>
    <submittedName>
        <fullName evidence="1">Uncharacterized protein</fullName>
    </submittedName>
</protein>
<keyword evidence="2" id="KW-1185">Reference proteome</keyword>
<dbReference type="EMBL" id="JAKJSC010000002">
    <property type="protein sequence ID" value="MDE5419020.1"/>
    <property type="molecule type" value="Genomic_DNA"/>
</dbReference>
<dbReference type="Proteomes" id="UP001528920">
    <property type="component" value="Unassembled WGS sequence"/>
</dbReference>
<accession>A0ABT5VUC6</accession>
<reference evidence="1 2" key="1">
    <citation type="submission" date="2022-01" db="EMBL/GenBank/DDBJ databases">
        <title>Labilibaculum sp. nov, a marine bacterium isolated from Antarctica.</title>
        <authorList>
            <person name="Dai W."/>
        </authorList>
    </citation>
    <scope>NUCLEOTIDE SEQUENCE [LARGE SCALE GENOMIC DNA]</scope>
    <source>
        <strain evidence="1 2">DW002</strain>
    </source>
</reference>
<evidence type="ECO:0000313" key="1">
    <source>
        <dbReference type="EMBL" id="MDE5419020.1"/>
    </source>
</evidence>
<comment type="caution">
    <text evidence="1">The sequence shown here is derived from an EMBL/GenBank/DDBJ whole genome shotgun (WGS) entry which is preliminary data.</text>
</comment>
<proteinExistence type="predicted"/>